<sequence length="385" mass="42970">MIGPPKVAGLGDMRNRIAAVIAEANAQGANPVDVIPDEAQVYFQNLAQLAEAKEYIKECEAREVELREKIAETEQKLKEAQQAVEDMPEDHVQRLQDLRVAHTSVEFYRHMHSDAEERASCFQRKWKALLDKQHGHEAVQFRVDALQEESDHQKSVIANLASANRSMQDTIETVQATHEHAMAEKAKQIQSMKDAHQTEAMYHQEQANKYEAAEHDRDMVDDTVNSLVDALEMQTAGVASTLNAISARRRHMDKLNMVIVSELASLRRTFSRCTEILGQYKPVIDELLKATPANAVRLLDDHRVGLNASYNELEGLDGLRQAMADEPIDPVRNELGDLGTAAKAMHRTLESMAQAFAASTAVDSSQPNGVWRSLCSRLRNGSPSK</sequence>
<evidence type="ECO:0000256" key="1">
    <source>
        <dbReference type="SAM" id="Coils"/>
    </source>
</evidence>
<name>A0A6A5U136_9PLEO</name>
<keyword evidence="3" id="KW-1185">Reference proteome</keyword>
<keyword evidence="1" id="KW-0175">Coiled coil</keyword>
<gene>
    <name evidence="2" type="ORF">CC80DRAFT_506141</name>
</gene>
<proteinExistence type="predicted"/>
<dbReference type="Proteomes" id="UP000800035">
    <property type="component" value="Unassembled WGS sequence"/>
</dbReference>
<dbReference type="AlphaFoldDB" id="A0A6A5U136"/>
<organism evidence="2 3">
    <name type="scientific">Byssothecium circinans</name>
    <dbReference type="NCBI Taxonomy" id="147558"/>
    <lineage>
        <taxon>Eukaryota</taxon>
        <taxon>Fungi</taxon>
        <taxon>Dikarya</taxon>
        <taxon>Ascomycota</taxon>
        <taxon>Pezizomycotina</taxon>
        <taxon>Dothideomycetes</taxon>
        <taxon>Pleosporomycetidae</taxon>
        <taxon>Pleosporales</taxon>
        <taxon>Massarineae</taxon>
        <taxon>Massarinaceae</taxon>
        <taxon>Byssothecium</taxon>
    </lineage>
</organism>
<evidence type="ECO:0000313" key="2">
    <source>
        <dbReference type="EMBL" id="KAF1954907.1"/>
    </source>
</evidence>
<reference evidence="2" key="1">
    <citation type="journal article" date="2020" name="Stud. Mycol.">
        <title>101 Dothideomycetes genomes: a test case for predicting lifestyles and emergence of pathogens.</title>
        <authorList>
            <person name="Haridas S."/>
            <person name="Albert R."/>
            <person name="Binder M."/>
            <person name="Bloem J."/>
            <person name="Labutti K."/>
            <person name="Salamov A."/>
            <person name="Andreopoulos B."/>
            <person name="Baker S."/>
            <person name="Barry K."/>
            <person name="Bills G."/>
            <person name="Bluhm B."/>
            <person name="Cannon C."/>
            <person name="Castanera R."/>
            <person name="Culley D."/>
            <person name="Daum C."/>
            <person name="Ezra D."/>
            <person name="Gonzalez J."/>
            <person name="Henrissat B."/>
            <person name="Kuo A."/>
            <person name="Liang C."/>
            <person name="Lipzen A."/>
            <person name="Lutzoni F."/>
            <person name="Magnuson J."/>
            <person name="Mondo S."/>
            <person name="Nolan M."/>
            <person name="Ohm R."/>
            <person name="Pangilinan J."/>
            <person name="Park H.-J."/>
            <person name="Ramirez L."/>
            <person name="Alfaro M."/>
            <person name="Sun H."/>
            <person name="Tritt A."/>
            <person name="Yoshinaga Y."/>
            <person name="Zwiers L.-H."/>
            <person name="Turgeon B."/>
            <person name="Goodwin S."/>
            <person name="Spatafora J."/>
            <person name="Crous P."/>
            <person name="Grigoriev I."/>
        </authorList>
    </citation>
    <scope>NUCLEOTIDE SEQUENCE</scope>
    <source>
        <strain evidence="2">CBS 675.92</strain>
    </source>
</reference>
<protein>
    <submittedName>
        <fullName evidence="2">Uncharacterized protein</fullName>
    </submittedName>
</protein>
<dbReference type="EMBL" id="ML976997">
    <property type="protein sequence ID" value="KAF1954907.1"/>
    <property type="molecule type" value="Genomic_DNA"/>
</dbReference>
<dbReference type="OrthoDB" id="3777090at2759"/>
<feature type="coiled-coil region" evidence="1">
    <location>
        <begin position="49"/>
        <end position="90"/>
    </location>
</feature>
<accession>A0A6A5U136</accession>
<evidence type="ECO:0000313" key="3">
    <source>
        <dbReference type="Proteomes" id="UP000800035"/>
    </source>
</evidence>